<protein>
    <submittedName>
        <fullName evidence="1">Uncharacterized protein</fullName>
    </submittedName>
</protein>
<dbReference type="KEGG" id="pchm:VFPPC_15671"/>
<gene>
    <name evidence="1" type="ORF">VFPPC_15671</name>
</gene>
<sequence length="104" mass="11027">MGLTDTGKPVADVEASGAHWQVRVCRCLQTTYKKTAVTESTGATVSAVSMSVVRMRPCLRDALVTKFDATGKRLVELHALGVRTTHASDARPGLTVLLLLDGCG</sequence>
<dbReference type="RefSeq" id="XP_018147781.1">
    <property type="nucleotide sequence ID" value="XM_018293424.1"/>
</dbReference>
<dbReference type="Proteomes" id="UP000078397">
    <property type="component" value="Unassembled WGS sequence"/>
</dbReference>
<dbReference type="AlphaFoldDB" id="A0A179G019"/>
<evidence type="ECO:0000313" key="1">
    <source>
        <dbReference type="EMBL" id="OAQ71244.1"/>
    </source>
</evidence>
<name>A0A179G019_METCM</name>
<evidence type="ECO:0000313" key="2">
    <source>
        <dbReference type="Proteomes" id="UP000078397"/>
    </source>
</evidence>
<reference evidence="1 2" key="1">
    <citation type="journal article" date="2016" name="PLoS Pathog.">
        <title>Biosynthesis of antibiotic leucinostatins in bio-control fungus Purpureocillium lilacinum and their inhibition on phytophthora revealed by genome mining.</title>
        <authorList>
            <person name="Wang G."/>
            <person name="Liu Z."/>
            <person name="Lin R."/>
            <person name="Li E."/>
            <person name="Mao Z."/>
            <person name="Ling J."/>
            <person name="Yang Y."/>
            <person name="Yin W.B."/>
            <person name="Xie B."/>
        </authorList>
    </citation>
    <scope>NUCLEOTIDE SEQUENCE [LARGE SCALE GENOMIC DNA]</scope>
    <source>
        <strain evidence="1">170</strain>
    </source>
</reference>
<accession>A0A179G019</accession>
<dbReference type="EMBL" id="LSBJ02000002">
    <property type="protein sequence ID" value="OAQ71244.1"/>
    <property type="molecule type" value="Genomic_DNA"/>
</dbReference>
<keyword evidence="2" id="KW-1185">Reference proteome</keyword>
<dbReference type="GeneID" id="28857418"/>
<comment type="caution">
    <text evidence="1">The sequence shown here is derived from an EMBL/GenBank/DDBJ whole genome shotgun (WGS) entry which is preliminary data.</text>
</comment>
<proteinExistence type="predicted"/>
<organism evidence="1 2">
    <name type="scientific">Pochonia chlamydosporia 170</name>
    <dbReference type="NCBI Taxonomy" id="1380566"/>
    <lineage>
        <taxon>Eukaryota</taxon>
        <taxon>Fungi</taxon>
        <taxon>Dikarya</taxon>
        <taxon>Ascomycota</taxon>
        <taxon>Pezizomycotina</taxon>
        <taxon>Sordariomycetes</taxon>
        <taxon>Hypocreomycetidae</taxon>
        <taxon>Hypocreales</taxon>
        <taxon>Clavicipitaceae</taxon>
        <taxon>Pochonia</taxon>
    </lineage>
</organism>